<dbReference type="InterPro" id="IPR050194">
    <property type="entry name" value="Glycosyltransferase_grp1"/>
</dbReference>
<reference evidence="3 4" key="1">
    <citation type="submission" date="2018-06" db="EMBL/GenBank/DDBJ databases">
        <title>Genomic Encyclopedia of Archaeal and Bacterial Type Strains, Phase II (KMG-II): from individual species to whole genera.</title>
        <authorList>
            <person name="Goeker M."/>
        </authorList>
    </citation>
    <scope>NUCLEOTIDE SEQUENCE [LARGE SCALE GENOMIC DNA]</scope>
    <source>
        <strain evidence="3 4">DSM 18774</strain>
    </source>
</reference>
<dbReference type="GO" id="GO:0016757">
    <property type="term" value="F:glycosyltransferase activity"/>
    <property type="evidence" value="ECO:0007669"/>
    <property type="project" value="InterPro"/>
</dbReference>
<organism evidence="3 4">
    <name type="scientific">Cereibacter changlensis</name>
    <dbReference type="NCBI Taxonomy" id="402884"/>
    <lineage>
        <taxon>Bacteria</taxon>
        <taxon>Pseudomonadati</taxon>
        <taxon>Pseudomonadota</taxon>
        <taxon>Alphaproteobacteria</taxon>
        <taxon>Rhodobacterales</taxon>
        <taxon>Paracoccaceae</taxon>
        <taxon>Cereibacter</taxon>
    </lineage>
</organism>
<protein>
    <submittedName>
        <fullName evidence="3">Glycosyltransferase involved in cell wall biosynthesis</fullName>
    </submittedName>
</protein>
<evidence type="ECO:0000259" key="1">
    <source>
        <dbReference type="Pfam" id="PF00534"/>
    </source>
</evidence>
<dbReference type="Pfam" id="PF00534">
    <property type="entry name" value="Glycos_transf_1"/>
    <property type="match status" value="1"/>
</dbReference>
<dbReference type="EMBL" id="QKZS01000003">
    <property type="protein sequence ID" value="PZX56273.1"/>
    <property type="molecule type" value="Genomic_DNA"/>
</dbReference>
<dbReference type="SUPFAM" id="SSF53756">
    <property type="entry name" value="UDP-Glycosyltransferase/glycogen phosphorylase"/>
    <property type="match status" value="1"/>
</dbReference>
<dbReference type="Gene3D" id="3.40.50.2000">
    <property type="entry name" value="Glycogen Phosphorylase B"/>
    <property type="match status" value="2"/>
</dbReference>
<evidence type="ECO:0000259" key="2">
    <source>
        <dbReference type="Pfam" id="PF13439"/>
    </source>
</evidence>
<comment type="caution">
    <text evidence="3">The sequence shown here is derived from an EMBL/GenBank/DDBJ whole genome shotgun (WGS) entry which is preliminary data.</text>
</comment>
<evidence type="ECO:0000313" key="3">
    <source>
        <dbReference type="EMBL" id="PZX56273.1"/>
    </source>
</evidence>
<name>A0A2W7R5X2_9RHOB</name>
<dbReference type="InterPro" id="IPR028098">
    <property type="entry name" value="Glyco_trans_4-like_N"/>
</dbReference>
<evidence type="ECO:0000313" key="4">
    <source>
        <dbReference type="Proteomes" id="UP000249538"/>
    </source>
</evidence>
<sequence>MLDDQMRTQRVAIIHYWLVSMRGGERVLEELLRLFPQAEIFTHVADRSKLSPIILDRPLHETFIARLPFARTHYQKYLALMPRALEEIDLSQFDLVISCESGPAKGVIVPPHVPHICYVHTPMRYLWDQYPVYRSRLSGLKRAYFSMLAHRLRMWDVTSASRVDRFIANSQFVADRVQRYYHREADVVNPPVDLGLYRLPVPAQPRSYYLFVSQLVHYKRPDLVIDAFRGLNQKLLVVGEGEEAAQLARDLPNNVFMLGRVSNEDLAKLYGCAKALIFPGEEDFGIVPVEAMSCGTPVIAYGRGGILDSVTEGVSGVFFDRQDAACLQAAVLRFERTYARFDAQRISDLAQRFGAERFRREISMIITSEVANHSLRMNMVSADGVPLPV</sequence>
<proteinExistence type="predicted"/>
<keyword evidence="3" id="KW-0808">Transferase</keyword>
<feature type="domain" description="Glycosyl transferase family 1" evidence="1">
    <location>
        <begin position="206"/>
        <end position="336"/>
    </location>
</feature>
<gene>
    <name evidence="3" type="ORF">LX76_01302</name>
</gene>
<accession>A0A2W7R5X2</accession>
<dbReference type="Proteomes" id="UP000249538">
    <property type="component" value="Unassembled WGS sequence"/>
</dbReference>
<dbReference type="Pfam" id="PF13439">
    <property type="entry name" value="Glyco_transf_4"/>
    <property type="match status" value="1"/>
</dbReference>
<dbReference type="AlphaFoldDB" id="A0A2W7R5X2"/>
<dbReference type="PANTHER" id="PTHR45947">
    <property type="entry name" value="SULFOQUINOVOSYL TRANSFERASE SQD2"/>
    <property type="match status" value="1"/>
</dbReference>
<dbReference type="InterPro" id="IPR001296">
    <property type="entry name" value="Glyco_trans_1"/>
</dbReference>
<feature type="domain" description="Glycosyltransferase subfamily 4-like N-terminal" evidence="2">
    <location>
        <begin position="22"/>
        <end position="194"/>
    </location>
</feature>
<dbReference type="PANTHER" id="PTHR45947:SF3">
    <property type="entry name" value="SULFOQUINOVOSYL TRANSFERASE SQD2"/>
    <property type="match status" value="1"/>
</dbReference>